<comment type="catalytic activity">
    <reaction evidence="10 11">
        <text>tRNA(Arg) + L-arginine + ATP = L-arginyl-tRNA(Arg) + AMP + diphosphate</text>
        <dbReference type="Rhea" id="RHEA:20301"/>
        <dbReference type="Rhea" id="RHEA-COMP:9658"/>
        <dbReference type="Rhea" id="RHEA-COMP:9673"/>
        <dbReference type="ChEBI" id="CHEBI:30616"/>
        <dbReference type="ChEBI" id="CHEBI:32682"/>
        <dbReference type="ChEBI" id="CHEBI:33019"/>
        <dbReference type="ChEBI" id="CHEBI:78442"/>
        <dbReference type="ChEBI" id="CHEBI:78513"/>
        <dbReference type="ChEBI" id="CHEBI:456215"/>
        <dbReference type="EC" id="6.1.1.19"/>
    </reaction>
</comment>
<keyword evidence="8 11" id="KW-0648">Protein biosynthesis</keyword>
<protein>
    <recommendedName>
        <fullName evidence="11">Arginine--tRNA ligase</fullName>
        <ecNumber evidence="11">6.1.1.19</ecNumber>
    </recommendedName>
    <alternativeName>
        <fullName evidence="11">Arginyl-tRNA synthetase</fullName>
        <shortName evidence="11">ArgRS</shortName>
    </alternativeName>
</protein>
<dbReference type="SUPFAM" id="SSF55190">
    <property type="entry name" value="Arginyl-tRNA synthetase (ArgRS), N-terminal 'additional' domain"/>
    <property type="match status" value="1"/>
</dbReference>
<dbReference type="InterPro" id="IPR009080">
    <property type="entry name" value="tRNAsynth_Ia_anticodon-bd"/>
</dbReference>
<dbReference type="CDD" id="cd00671">
    <property type="entry name" value="ArgRS_core"/>
    <property type="match status" value="1"/>
</dbReference>
<dbReference type="InterPro" id="IPR036695">
    <property type="entry name" value="Arg-tRNA-synth_N_sf"/>
</dbReference>
<dbReference type="GO" id="GO:0005524">
    <property type="term" value="F:ATP binding"/>
    <property type="evidence" value="ECO:0007669"/>
    <property type="project" value="UniProtKB-UniRule"/>
</dbReference>
<sequence length="558" mass="63221">MIKLRLKKYLDQCFEEGVEKGIWSDSAANSYAVEEPKFEGQGDFSTNAAMVIAGKEKDLTGQKVNPRQIAEKIVAMLERETSLLEKVEIAGPGFINFFLKESVWPTVIPHVCSQQEDFGRITEKNGKRVLVEFVSANPTGPLSVGHGRQAVLGDAIARLLDNAGYDVEREYYYNDAGRQMRVLGESTRARYLEELGLPFSFPEDGYQGEYIRDIARALVQAKGDSLKEHEDVTPFKESAEKAIFEDIDQTLKRLDIGFDTYYNEHTLYDNGLIDDVVTSLREKDLVYEKDDAVWFRTTEFGQEKDRVIIKSSGEPTYRLPDIAYHREKFKRGYDWMVNVFGSDHIATVPDVLAGVKALGYDETKITVVLHQFVTLMREGKQVKMSTRKANFVTVDELLDEVGADVARFFFLMRKADSQLEFDLDLATKQSQENPVYYVQYGHARLAGIGNKAGEEKMDKGDVDSAPLHLLNLPEEQKLLKTVAAYPAMVKDAAEDLAPHRIVFYLQDLAGQFHSYYNKHRVISEDKELTRARLWLGEALRIVFHNGLTLLGMSAPDSM</sequence>
<dbReference type="InterPro" id="IPR014729">
    <property type="entry name" value="Rossmann-like_a/b/a_fold"/>
</dbReference>
<dbReference type="Gene3D" id="3.40.50.620">
    <property type="entry name" value="HUPs"/>
    <property type="match status" value="1"/>
</dbReference>
<feature type="domain" description="DALR anticodon binding" evidence="13">
    <location>
        <begin position="438"/>
        <end position="558"/>
    </location>
</feature>
<evidence type="ECO:0000256" key="12">
    <source>
        <dbReference type="RuleBase" id="RU363038"/>
    </source>
</evidence>
<evidence type="ECO:0000256" key="1">
    <source>
        <dbReference type="ARBA" id="ARBA00004496"/>
    </source>
</evidence>
<dbReference type="SMART" id="SM01016">
    <property type="entry name" value="Arg_tRNA_synt_N"/>
    <property type="match status" value="1"/>
</dbReference>
<evidence type="ECO:0000256" key="10">
    <source>
        <dbReference type="ARBA" id="ARBA00049339"/>
    </source>
</evidence>
<dbReference type="InterPro" id="IPR001278">
    <property type="entry name" value="Arg-tRNA-ligase"/>
</dbReference>
<dbReference type="GO" id="GO:0005737">
    <property type="term" value="C:cytoplasm"/>
    <property type="evidence" value="ECO:0007669"/>
    <property type="project" value="UniProtKB-SubCell"/>
</dbReference>
<feature type="short sequence motif" description="'HIGH' region" evidence="11">
    <location>
        <begin position="136"/>
        <end position="146"/>
    </location>
</feature>
<dbReference type="Pfam" id="PF05746">
    <property type="entry name" value="DALR_1"/>
    <property type="match status" value="1"/>
</dbReference>
<evidence type="ECO:0000313" key="15">
    <source>
        <dbReference type="EMBL" id="MBC8317175.1"/>
    </source>
</evidence>
<evidence type="ECO:0000256" key="9">
    <source>
        <dbReference type="ARBA" id="ARBA00023146"/>
    </source>
</evidence>
<dbReference type="SUPFAM" id="SSF47323">
    <property type="entry name" value="Anticodon-binding domain of a subclass of class I aminoacyl-tRNA synthetases"/>
    <property type="match status" value="1"/>
</dbReference>
<reference evidence="15 16" key="1">
    <citation type="submission" date="2020-08" db="EMBL/GenBank/DDBJ databases">
        <title>Bridging the membrane lipid divide: bacteria of the FCB group superphylum have the potential to synthesize archaeal ether lipids.</title>
        <authorList>
            <person name="Villanueva L."/>
            <person name="Von Meijenfeldt F.A.B."/>
            <person name="Westbye A.B."/>
            <person name="Yadav S."/>
            <person name="Hopmans E.C."/>
            <person name="Dutilh B.E."/>
            <person name="Sinninghe Damste J.S."/>
        </authorList>
    </citation>
    <scope>NUCLEOTIDE SEQUENCE [LARGE SCALE GENOMIC DNA]</scope>
    <source>
        <strain evidence="15">NIOZ-UU47</strain>
    </source>
</reference>
<evidence type="ECO:0000256" key="7">
    <source>
        <dbReference type="ARBA" id="ARBA00022840"/>
    </source>
</evidence>
<evidence type="ECO:0000256" key="3">
    <source>
        <dbReference type="ARBA" id="ARBA00011245"/>
    </source>
</evidence>
<dbReference type="FunFam" id="3.40.50.620:FF:000062">
    <property type="entry name" value="Arginine--tRNA ligase"/>
    <property type="match status" value="1"/>
</dbReference>
<evidence type="ECO:0000256" key="2">
    <source>
        <dbReference type="ARBA" id="ARBA00005594"/>
    </source>
</evidence>
<dbReference type="InterPro" id="IPR005148">
    <property type="entry name" value="Arg-tRNA-synth_N"/>
</dbReference>
<evidence type="ECO:0000256" key="4">
    <source>
        <dbReference type="ARBA" id="ARBA00022490"/>
    </source>
</evidence>
<keyword evidence="9 11" id="KW-0030">Aminoacyl-tRNA synthetase</keyword>
<dbReference type="NCBIfam" id="TIGR00456">
    <property type="entry name" value="argS"/>
    <property type="match status" value="1"/>
</dbReference>
<keyword evidence="5 11" id="KW-0436">Ligase</keyword>
<dbReference type="AlphaFoldDB" id="A0A8J6NBR7"/>
<keyword evidence="4 11" id="KW-0963">Cytoplasm</keyword>
<feature type="domain" description="Arginyl tRNA synthetase N-terminal" evidence="14">
    <location>
        <begin position="4"/>
        <end position="99"/>
    </location>
</feature>
<dbReference type="HAMAP" id="MF_00123">
    <property type="entry name" value="Arg_tRNA_synth"/>
    <property type="match status" value="1"/>
</dbReference>
<dbReference type="EC" id="6.1.1.19" evidence="11"/>
<dbReference type="PRINTS" id="PR01038">
    <property type="entry name" value="TRNASYNTHARG"/>
</dbReference>
<dbReference type="PANTHER" id="PTHR11956">
    <property type="entry name" value="ARGINYL-TRNA SYNTHETASE"/>
    <property type="match status" value="1"/>
</dbReference>
<dbReference type="GO" id="GO:0004814">
    <property type="term" value="F:arginine-tRNA ligase activity"/>
    <property type="evidence" value="ECO:0007669"/>
    <property type="project" value="UniProtKB-UniRule"/>
</dbReference>
<comment type="subcellular location">
    <subcellularLocation>
        <location evidence="1 11">Cytoplasm</location>
    </subcellularLocation>
</comment>
<dbReference type="EMBL" id="JACNJZ010000074">
    <property type="protein sequence ID" value="MBC8317175.1"/>
    <property type="molecule type" value="Genomic_DNA"/>
</dbReference>
<comment type="similarity">
    <text evidence="2 11 12">Belongs to the class-I aminoacyl-tRNA synthetase family.</text>
</comment>
<evidence type="ECO:0000256" key="6">
    <source>
        <dbReference type="ARBA" id="ARBA00022741"/>
    </source>
</evidence>
<dbReference type="SUPFAM" id="SSF52374">
    <property type="entry name" value="Nucleotidylyl transferase"/>
    <property type="match status" value="1"/>
</dbReference>
<accession>A0A8J6NBR7</accession>
<dbReference type="Pfam" id="PF00750">
    <property type="entry name" value="tRNA-synt_1d"/>
    <property type="match status" value="1"/>
</dbReference>
<keyword evidence="6 11" id="KW-0547">Nucleotide-binding</keyword>
<dbReference type="Gene3D" id="3.30.1360.70">
    <property type="entry name" value="Arginyl tRNA synthetase N-terminal domain"/>
    <property type="match status" value="1"/>
</dbReference>
<dbReference type="InterPro" id="IPR008909">
    <property type="entry name" value="DALR_anticod-bd"/>
</dbReference>
<evidence type="ECO:0000256" key="11">
    <source>
        <dbReference type="HAMAP-Rule" id="MF_00123"/>
    </source>
</evidence>
<gene>
    <name evidence="11" type="primary">argS</name>
    <name evidence="15" type="ORF">H8E41_04660</name>
</gene>
<evidence type="ECO:0000256" key="5">
    <source>
        <dbReference type="ARBA" id="ARBA00022598"/>
    </source>
</evidence>
<evidence type="ECO:0000313" key="16">
    <source>
        <dbReference type="Proteomes" id="UP000614424"/>
    </source>
</evidence>
<dbReference type="InterPro" id="IPR035684">
    <property type="entry name" value="ArgRS_core"/>
</dbReference>
<comment type="subunit">
    <text evidence="3 11">Monomer.</text>
</comment>
<evidence type="ECO:0000256" key="8">
    <source>
        <dbReference type="ARBA" id="ARBA00022917"/>
    </source>
</evidence>
<dbReference type="SMART" id="SM00836">
    <property type="entry name" value="DALR_1"/>
    <property type="match status" value="1"/>
</dbReference>
<dbReference type="Gene3D" id="1.10.730.10">
    <property type="entry name" value="Isoleucyl-tRNA Synthetase, Domain 1"/>
    <property type="match status" value="1"/>
</dbReference>
<name>A0A8J6NBR7_9BACT</name>
<dbReference type="Pfam" id="PF03485">
    <property type="entry name" value="Arg_tRNA_synt_N"/>
    <property type="match status" value="1"/>
</dbReference>
<dbReference type="FunFam" id="1.10.730.10:FF:000008">
    <property type="entry name" value="Arginine--tRNA ligase"/>
    <property type="match status" value="1"/>
</dbReference>
<keyword evidence="7 11" id="KW-0067">ATP-binding</keyword>
<proteinExistence type="inferred from homology"/>
<evidence type="ECO:0000259" key="14">
    <source>
        <dbReference type="SMART" id="SM01016"/>
    </source>
</evidence>
<evidence type="ECO:0000259" key="13">
    <source>
        <dbReference type="SMART" id="SM00836"/>
    </source>
</evidence>
<dbReference type="Proteomes" id="UP000614424">
    <property type="component" value="Unassembled WGS sequence"/>
</dbReference>
<organism evidence="15 16">
    <name type="scientific">Candidatus Desulfobia pelagia</name>
    <dbReference type="NCBI Taxonomy" id="2841692"/>
    <lineage>
        <taxon>Bacteria</taxon>
        <taxon>Pseudomonadati</taxon>
        <taxon>Thermodesulfobacteriota</taxon>
        <taxon>Desulfobulbia</taxon>
        <taxon>Desulfobulbales</taxon>
        <taxon>Desulfobulbaceae</taxon>
        <taxon>Candidatus Desulfobia</taxon>
    </lineage>
</organism>
<dbReference type="PANTHER" id="PTHR11956:SF5">
    <property type="entry name" value="ARGININE--TRNA LIGASE, CYTOPLASMIC"/>
    <property type="match status" value="1"/>
</dbReference>
<dbReference type="GO" id="GO:0006420">
    <property type="term" value="P:arginyl-tRNA aminoacylation"/>
    <property type="evidence" value="ECO:0007669"/>
    <property type="project" value="UniProtKB-UniRule"/>
</dbReference>
<comment type="caution">
    <text evidence="15">The sequence shown here is derived from an EMBL/GenBank/DDBJ whole genome shotgun (WGS) entry which is preliminary data.</text>
</comment>